<feature type="region of interest" description="Disordered" evidence="1">
    <location>
        <begin position="608"/>
        <end position="629"/>
    </location>
</feature>
<evidence type="ECO:0000259" key="4">
    <source>
        <dbReference type="Pfam" id="PF23657"/>
    </source>
</evidence>
<evidence type="ECO:0000313" key="6">
    <source>
        <dbReference type="Proteomes" id="UP001259982"/>
    </source>
</evidence>
<evidence type="ECO:0000256" key="1">
    <source>
        <dbReference type="SAM" id="MobiDB-lite"/>
    </source>
</evidence>
<accession>A0ABU3BBM2</accession>
<dbReference type="RefSeq" id="WP_311660235.1">
    <property type="nucleotide sequence ID" value="NZ_JAVRHY010000018.1"/>
</dbReference>
<feature type="compositionally biased region" description="Basic and acidic residues" evidence="1">
    <location>
        <begin position="618"/>
        <end position="628"/>
    </location>
</feature>
<dbReference type="Gene3D" id="2.130.10.10">
    <property type="entry name" value="YVTN repeat-like/Quinoprotein amine dehydrogenase"/>
    <property type="match status" value="1"/>
</dbReference>
<comment type="caution">
    <text evidence="5">The sequence shown here is derived from an EMBL/GenBank/DDBJ whole genome shotgun (WGS) entry which is preliminary data.</text>
</comment>
<dbReference type="InterPro" id="IPR052956">
    <property type="entry name" value="Mesenchyme-surface_protein"/>
</dbReference>
<proteinExistence type="predicted"/>
<dbReference type="Proteomes" id="UP001259982">
    <property type="component" value="Unassembled WGS sequence"/>
</dbReference>
<feature type="chain" id="PRO_5045727045" evidence="2">
    <location>
        <begin position="21"/>
        <end position="736"/>
    </location>
</feature>
<dbReference type="InterPro" id="IPR011048">
    <property type="entry name" value="Haem_d1_sf"/>
</dbReference>
<keyword evidence="6" id="KW-1185">Reference proteome</keyword>
<sequence>MSLLRAAGATPLLLCLLAAGCGGDNNGAAGDGGAPSVAANAVAVAPGPDCPTGGVEVETGIDENLNGVLDDDEVDESAILCNGENGADGLSAAILVDNDTGDSCSTAGIRVRVGQDDNGNGTLDAPGEVDDTAIACNASLAGLRLEQIGRYESGVFDESAAEIVAHDPGSQRLFVVNADAATLDVLDIADPTNPVLDDTISAGDNWSDSGGINSVAVSSGGLVAAAVENDNGSLNGRVQFYDAASLAFLGQVEVGNLPDLVTFADADTALVANEGEPNSDYSVDPEGSVSVIDASDPTNPTAMTASFMEFNVDGPRAAEVPDEMRLFGNFGRTALTVNDFADTDPATLTVNDASGLAANDFFTLASSEGDPILYRVASVTGNVVTLTDEFDGDSEVDDPATVLTAYLHDGMSSVAQDVEPEYIAVAPDGQKAWVTLQENNAVAQIDIATASVDAIIALGFKDHSIPGNELDAGNNDDRVKIQSWPLMGMYMPDSIASYEVGGQTYYVTANEGDAREYDAFVEEVKVEDVGIDPDTFADADFLEDDENVGDINTTIANIDDVDTDGDGLLDEIRVFGARSFSIWADDGTRVFDSGSDFAVETANRYGLDFNNDNAESDGDGRSDNKGSEPEAVTVAEFNGRQYAFIGLERMGGIMVYDVSNPAAPTFVHYSNNRNFAIDIEDDIDDGGLAAGAAGDLGPESIVFIPAADSPLGDGVPLLAVGNEVSGTTTIYRVIGN</sequence>
<evidence type="ECO:0000256" key="2">
    <source>
        <dbReference type="SAM" id="SignalP"/>
    </source>
</evidence>
<feature type="domain" description="DUF7151" evidence="4">
    <location>
        <begin position="41"/>
        <end position="81"/>
    </location>
</feature>
<dbReference type="Pfam" id="PF22494">
    <property type="entry name" value="choice_anch_I"/>
    <property type="match status" value="2"/>
</dbReference>
<dbReference type="EMBL" id="JAVRHY010000018">
    <property type="protein sequence ID" value="MDT0619664.1"/>
    <property type="molecule type" value="Genomic_DNA"/>
</dbReference>
<feature type="signal peptide" evidence="2">
    <location>
        <begin position="1"/>
        <end position="20"/>
    </location>
</feature>
<feature type="domain" description="DUF7151" evidence="4">
    <location>
        <begin position="96"/>
        <end position="136"/>
    </location>
</feature>
<dbReference type="PANTHER" id="PTHR46928">
    <property type="entry name" value="MESENCHYME-SPECIFIC CELL SURFACE GLYCOPROTEIN"/>
    <property type="match status" value="1"/>
</dbReference>
<name>A0ABU3BBM2_9GAMM</name>
<evidence type="ECO:0000259" key="3">
    <source>
        <dbReference type="Pfam" id="PF22494"/>
    </source>
</evidence>
<dbReference type="PROSITE" id="PS51257">
    <property type="entry name" value="PROKAR_LIPOPROTEIN"/>
    <property type="match status" value="1"/>
</dbReference>
<evidence type="ECO:0000313" key="5">
    <source>
        <dbReference type="EMBL" id="MDT0619664.1"/>
    </source>
</evidence>
<dbReference type="InterPro" id="IPR055575">
    <property type="entry name" value="DUF7151"/>
</dbReference>
<dbReference type="InterPro" id="IPR055188">
    <property type="entry name" value="Choice_anch_I"/>
</dbReference>
<dbReference type="InterPro" id="IPR015943">
    <property type="entry name" value="WD40/YVTN_repeat-like_dom_sf"/>
</dbReference>
<gene>
    <name evidence="5" type="ORF">RM531_14390</name>
</gene>
<organism evidence="5 6">
    <name type="scientific">Spectribacter acetivorans</name>
    <dbReference type="NCBI Taxonomy" id="3075603"/>
    <lineage>
        <taxon>Bacteria</taxon>
        <taxon>Pseudomonadati</taxon>
        <taxon>Pseudomonadota</taxon>
        <taxon>Gammaproteobacteria</taxon>
        <taxon>Salinisphaerales</taxon>
        <taxon>Salinisphaeraceae</taxon>
        <taxon>Spectribacter</taxon>
    </lineage>
</organism>
<feature type="domain" description="Choice-of-anchor I" evidence="3">
    <location>
        <begin position="412"/>
        <end position="732"/>
    </location>
</feature>
<feature type="domain" description="Choice-of-anchor I" evidence="3">
    <location>
        <begin position="159"/>
        <end position="353"/>
    </location>
</feature>
<reference evidence="5 6" key="1">
    <citation type="submission" date="2023-09" db="EMBL/GenBank/DDBJ databases">
        <authorList>
            <person name="Rey-Velasco X."/>
        </authorList>
    </citation>
    <scope>NUCLEOTIDE SEQUENCE [LARGE SCALE GENOMIC DNA]</scope>
    <source>
        <strain evidence="5 6">P385</strain>
    </source>
</reference>
<dbReference type="SUPFAM" id="SSF51004">
    <property type="entry name" value="C-terminal (heme d1) domain of cytochrome cd1-nitrite reductase"/>
    <property type="match status" value="1"/>
</dbReference>
<protein>
    <submittedName>
        <fullName evidence="5">Choice-of-anchor I family protein</fullName>
    </submittedName>
</protein>
<dbReference type="Pfam" id="PF23657">
    <property type="entry name" value="DUF7151"/>
    <property type="match status" value="2"/>
</dbReference>
<dbReference type="NCBIfam" id="NF038117">
    <property type="entry name" value="choice_anch_I"/>
    <property type="match status" value="1"/>
</dbReference>
<dbReference type="PANTHER" id="PTHR46928:SF1">
    <property type="entry name" value="MESENCHYME-SPECIFIC CELL SURFACE GLYCOPROTEIN"/>
    <property type="match status" value="1"/>
</dbReference>
<keyword evidence="2" id="KW-0732">Signal</keyword>